<feature type="compositionally biased region" description="Basic and acidic residues" evidence="2">
    <location>
        <begin position="570"/>
        <end position="585"/>
    </location>
</feature>
<dbReference type="OrthoDB" id="74613at2759"/>
<keyword evidence="1" id="KW-0175">Coiled coil</keyword>
<evidence type="ECO:0000256" key="1">
    <source>
        <dbReference type="SAM" id="Coils"/>
    </source>
</evidence>
<keyword evidence="5" id="KW-1185">Reference proteome</keyword>
<gene>
    <name evidence="4" type="primary">Aste57867_24989</name>
    <name evidence="3" type="ORF">As57867_024911</name>
    <name evidence="4" type="ORF">ASTE57867_24989</name>
</gene>
<reference evidence="4 5" key="1">
    <citation type="submission" date="2019-03" db="EMBL/GenBank/DDBJ databases">
        <authorList>
            <person name="Gaulin E."/>
            <person name="Dumas B."/>
        </authorList>
    </citation>
    <scope>NUCLEOTIDE SEQUENCE [LARGE SCALE GENOMIC DNA]</scope>
    <source>
        <strain evidence="4">CBS 568.67</strain>
    </source>
</reference>
<dbReference type="EMBL" id="VJMH01007478">
    <property type="protein sequence ID" value="KAF0682976.1"/>
    <property type="molecule type" value="Genomic_DNA"/>
</dbReference>
<proteinExistence type="predicted"/>
<evidence type="ECO:0000313" key="4">
    <source>
        <dbReference type="EMBL" id="VFU01620.1"/>
    </source>
</evidence>
<dbReference type="SUPFAM" id="SSF56112">
    <property type="entry name" value="Protein kinase-like (PK-like)"/>
    <property type="match status" value="1"/>
</dbReference>
<evidence type="ECO:0000313" key="3">
    <source>
        <dbReference type="EMBL" id="KAF0682976.1"/>
    </source>
</evidence>
<evidence type="ECO:0000313" key="5">
    <source>
        <dbReference type="Proteomes" id="UP000332933"/>
    </source>
</evidence>
<dbReference type="EMBL" id="CAADRA010007504">
    <property type="protein sequence ID" value="VFU01620.1"/>
    <property type="molecule type" value="Genomic_DNA"/>
</dbReference>
<organism evidence="4 5">
    <name type="scientific">Aphanomyces stellatus</name>
    <dbReference type="NCBI Taxonomy" id="120398"/>
    <lineage>
        <taxon>Eukaryota</taxon>
        <taxon>Sar</taxon>
        <taxon>Stramenopiles</taxon>
        <taxon>Oomycota</taxon>
        <taxon>Saprolegniomycetes</taxon>
        <taxon>Saprolegniales</taxon>
        <taxon>Verrucalvaceae</taxon>
        <taxon>Aphanomyces</taxon>
    </lineage>
</organism>
<feature type="region of interest" description="Disordered" evidence="2">
    <location>
        <begin position="569"/>
        <end position="590"/>
    </location>
</feature>
<sequence length="715" mass="80160">MFHSFEHDDERAAIEEYWEAHDMSLLRRVLPSDSVAVKIVHDAGVDGLPFDPIEASDAADAWAFGCLVFQVLTGEELIPTVEESKSQDIHPDHLGFVVTYDADKLDARLQLVKNRRFVRLLKKLLTMNPEDRPPMWTVLRDPCFSGLTLHRRWPQKTDSFDFESVTHLGHCYRESYHGDTAAGEIRQCSYRGDTAAEESRREKRRIAENMAEESRREKRRIAENMAEESRREKRRIAEKMASKRATQLPLRNAMVQVKEFALPVSFIVLPVQIGADAVNKTTIEEYVLKFIFSLGRRFKNAFEDPDAMAVRLKQVIGARPMYFYLIDEATHLPVTERGYPIELTGDTNEYAKCMVFIQDGFHVIKNANNLVRLFQMLGMPSLDNDLVRKVEATIDSMTCTSACLEKSLKTPPNASDLEDKVSRVYEGAFHCLEMLFAKHDVEKSFAGLVRKIDPSTGNAIWTKVEPQDQRVEATIDSMTCTSACLEKSLKTAPNASDLEDKVSRVYEGAFHCPEMLFAKHDVEKSFSGLVRKIDPSTGNAIWTKVEPQDQRVEATIDSMTCTSACLENTKGLDGEDRSGNDDQVRGGEPGVVVTKKDEDPVLKDLVEALVFNMERHVEETGEETREDAARRGGVECRVAGRVHPRADADGNKGGMGDCVPELGDEERDGVVALAPGDGRCGVEPEADAIFLDANHLAAHMRGEETNRIASRGLIF</sequence>
<dbReference type="Gene3D" id="1.10.510.10">
    <property type="entry name" value="Transferase(Phosphotransferase) domain 1"/>
    <property type="match status" value="1"/>
</dbReference>
<accession>A0A485LRY8</accession>
<name>A0A485LRY8_9STRA</name>
<feature type="coiled-coil region" evidence="1">
    <location>
        <begin position="196"/>
        <end position="239"/>
    </location>
</feature>
<evidence type="ECO:0000256" key="2">
    <source>
        <dbReference type="SAM" id="MobiDB-lite"/>
    </source>
</evidence>
<dbReference type="AlphaFoldDB" id="A0A485LRY8"/>
<reference evidence="3" key="2">
    <citation type="submission" date="2019-06" db="EMBL/GenBank/DDBJ databases">
        <title>Genomics analysis of Aphanomyces spp. identifies a new class of oomycete effector associated with host adaptation.</title>
        <authorList>
            <person name="Gaulin E."/>
        </authorList>
    </citation>
    <scope>NUCLEOTIDE SEQUENCE</scope>
    <source>
        <strain evidence="3">CBS 578.67</strain>
    </source>
</reference>
<protein>
    <submittedName>
        <fullName evidence="4">Aste57867_24989 protein</fullName>
    </submittedName>
</protein>
<dbReference type="InterPro" id="IPR011009">
    <property type="entry name" value="Kinase-like_dom_sf"/>
</dbReference>
<dbReference type="Proteomes" id="UP000332933">
    <property type="component" value="Unassembled WGS sequence"/>
</dbReference>